<dbReference type="EMBL" id="LAZR01023133">
    <property type="protein sequence ID" value="KKL79564.1"/>
    <property type="molecule type" value="Genomic_DNA"/>
</dbReference>
<name>A0A0F9EZR4_9ZZZZ</name>
<comment type="caution">
    <text evidence="1">The sequence shown here is derived from an EMBL/GenBank/DDBJ whole genome shotgun (WGS) entry which is preliminary data.</text>
</comment>
<dbReference type="AlphaFoldDB" id="A0A0F9EZR4"/>
<accession>A0A0F9EZR4</accession>
<organism evidence="1">
    <name type="scientific">marine sediment metagenome</name>
    <dbReference type="NCBI Taxonomy" id="412755"/>
    <lineage>
        <taxon>unclassified sequences</taxon>
        <taxon>metagenomes</taxon>
        <taxon>ecological metagenomes</taxon>
    </lineage>
</organism>
<evidence type="ECO:0000313" key="1">
    <source>
        <dbReference type="EMBL" id="KKL79564.1"/>
    </source>
</evidence>
<reference evidence="1" key="1">
    <citation type="journal article" date="2015" name="Nature">
        <title>Complex archaea that bridge the gap between prokaryotes and eukaryotes.</title>
        <authorList>
            <person name="Spang A."/>
            <person name="Saw J.H."/>
            <person name="Jorgensen S.L."/>
            <person name="Zaremba-Niedzwiedzka K."/>
            <person name="Martijn J."/>
            <person name="Lind A.E."/>
            <person name="van Eijk R."/>
            <person name="Schleper C."/>
            <person name="Guy L."/>
            <person name="Ettema T.J."/>
        </authorList>
    </citation>
    <scope>NUCLEOTIDE SEQUENCE</scope>
</reference>
<proteinExistence type="predicted"/>
<sequence>TASFTLDACGVEVSVDVQRRAVPGEGGVALIDNTARIRPLKSVEPSVVPDLGNGIPADYVGPYTYTINLEQLVDDNLEELEAIYDVLPAVARADRLRIDNVWVHADGQDWPAPLPAIDDEQGQQVRIVWPTTYNLSDGSGGFSDVNGAEYALWEAIGDEGFGHFDVREAKELRFDVTFYDGLSGQNTWCNWTVLRPWGTTSGPQAEIYVDGSGEECKQGGGFTVTKAADPAVLMPGVGTDITYEISITNHEDQPLDLGQVFDYLPQSFVFREIVPGGTLTVVDPPVVDPLFDPAGDGKLRTQIIWDILASDKQFAAGETKNFFFIAWAPPQEVSGNFYNEVFITEGTGTGAMPQLFFGIINDTQYFGGYSWTDGKVMVPSYDSEASADGMTIDANLIYFGGVWITSYQVR</sequence>
<gene>
    <name evidence="1" type="ORF">LCGC14_2013560</name>
</gene>
<feature type="non-terminal residue" evidence="1">
    <location>
        <position position="1"/>
    </location>
</feature>
<protein>
    <recommendedName>
        <fullName evidence="2">DUF11 domain-containing protein</fullName>
    </recommendedName>
</protein>
<evidence type="ECO:0008006" key="2">
    <source>
        <dbReference type="Google" id="ProtNLM"/>
    </source>
</evidence>